<feature type="compositionally biased region" description="Polar residues" evidence="1">
    <location>
        <begin position="458"/>
        <end position="468"/>
    </location>
</feature>
<evidence type="ECO:0000313" key="4">
    <source>
        <dbReference type="Proteomes" id="UP001191004"/>
    </source>
</evidence>
<organism evidence="3 4">
    <name type="scientific">Candidatus Nanosyncoccus nanoralicus</name>
    <dbReference type="NCBI Taxonomy" id="2171996"/>
    <lineage>
        <taxon>Bacteria</taxon>
        <taxon>Candidatus Saccharimonadota</taxon>
        <taxon>Candidatus Nanosyncoccalia</taxon>
        <taxon>Candidatus Nanosyncoccales</taxon>
        <taxon>Candidatus Nanosyncoccaceae</taxon>
        <taxon>Candidatus Nanosyncoccus</taxon>
    </lineage>
</organism>
<evidence type="ECO:0000256" key="2">
    <source>
        <dbReference type="SAM" id="Phobius"/>
    </source>
</evidence>
<evidence type="ECO:0000256" key="1">
    <source>
        <dbReference type="SAM" id="MobiDB-lite"/>
    </source>
</evidence>
<dbReference type="Proteomes" id="UP001191004">
    <property type="component" value="Unassembled WGS sequence"/>
</dbReference>
<reference evidence="3 4" key="2">
    <citation type="journal article" date="2020" name="Cell Rep.">
        <title>Acquisition and Adaptation of Ultra-small Parasitic Reduced Genome Bacteria to Mammalian Hosts.</title>
        <authorList>
            <person name="McLean J.S."/>
            <person name="Bor B."/>
            <person name="Kerns K.A."/>
            <person name="Liu Q."/>
            <person name="To T.T."/>
            <person name="Solden L."/>
            <person name="Hendrickson E.L."/>
            <person name="Wrighton K."/>
            <person name="Shi W."/>
            <person name="He X."/>
        </authorList>
    </citation>
    <scope>NUCLEOTIDE SEQUENCE [LARGE SCALE GENOMIC DNA]</scope>
    <source>
        <strain evidence="3 4">TM7_KMM_G3_1_HOT_351</strain>
    </source>
</reference>
<protein>
    <submittedName>
        <fullName evidence="3">Uncharacterized protein</fullName>
    </submittedName>
</protein>
<feature type="compositionally biased region" description="Basic and acidic residues" evidence="1">
    <location>
        <begin position="272"/>
        <end position="390"/>
    </location>
</feature>
<sequence>MNEHIRNTKKGATATAGVIRRNYIGAGLLTVATSAVMAMNFSVPTMATNKMLSMNANVPNQEHPNVPEGNWEIEPLKSLPPKYDGHIHLPVPFVDGKLAVSLDRIDRTNSQIEFSISKKWLGQHKIKRIGFASVRWYGFAIDNAGLYEANKFDDEWTTKLLASKFDYEEIKDRHDTGERYFWIKPTFDLFYEWSNDVVFMVQLDDGQYYNGRVLFKDDCMGEWYPGKDCRVKSFDTTKTSWNVRYAVHDAPRKYQEGMKLKAEDGYLNSDAVTEKKENETRPEEPKKPDTPKNPNGKKEPEGSKKPDTPKVPDEKKISEESKKPEKQDETTKKENSGDSKESEKTDKKTEGEPKNKAGELAEKKKEEGGAKNKEEINKEDKVNEHHDVVVEKPQTNLGEVKNTDYIKDRKRNNVSVLAAEKNTEDGNNSDTENDTKTEIEVENEAGTISQDDKDQSKELGNNNDNSLNEVPKLGEIKKENTGISLWWAWFIGGTVLGAILHKIFFSIRSKKKSISN</sequence>
<feature type="region of interest" description="Disordered" evidence="1">
    <location>
        <begin position="416"/>
        <end position="469"/>
    </location>
</feature>
<keyword evidence="2" id="KW-0472">Membrane</keyword>
<keyword evidence="2" id="KW-0812">Transmembrane</keyword>
<keyword evidence="2" id="KW-1133">Transmembrane helix</keyword>
<keyword evidence="4" id="KW-1185">Reference proteome</keyword>
<reference evidence="3 4" key="1">
    <citation type="journal article" date="2018" name="bioRxiv">
        <title>Evidence of independent acquisition and adaption of ultra-small bacteria to human hosts across the highly diverse yet reduced genomes of the phylum Saccharibacteria.</title>
        <authorList>
            <person name="McLean J.S."/>
            <person name="Bor B."/>
            <person name="To T.T."/>
            <person name="Liu Q."/>
            <person name="Kearns K.A."/>
            <person name="Solden L.M."/>
            <person name="Wrighton K.C."/>
            <person name="He X."/>
            <person name="Shi W."/>
        </authorList>
    </citation>
    <scope>NUCLEOTIDE SEQUENCE [LARGE SCALE GENOMIC DNA]</scope>
    <source>
        <strain evidence="3 4">TM7_KMM_G3_1_HOT_351</strain>
    </source>
</reference>
<dbReference type="RefSeq" id="WP_129604027.1">
    <property type="nucleotide sequence ID" value="NZ_PRLL01000002.1"/>
</dbReference>
<comment type="caution">
    <text evidence="3">The sequence shown here is derived from an EMBL/GenBank/DDBJ whole genome shotgun (WGS) entry which is preliminary data.</text>
</comment>
<gene>
    <name evidence="3" type="ORF">G3KMM_00113</name>
</gene>
<name>A0ABY0FKG7_9BACT</name>
<feature type="region of interest" description="Disordered" evidence="1">
    <location>
        <begin position="260"/>
        <end position="404"/>
    </location>
</feature>
<proteinExistence type="predicted"/>
<dbReference type="EMBL" id="PRLL01000002">
    <property type="protein sequence ID" value="RYC73889.1"/>
    <property type="molecule type" value="Genomic_DNA"/>
</dbReference>
<feature type="transmembrane region" description="Helical" evidence="2">
    <location>
        <begin position="486"/>
        <end position="505"/>
    </location>
</feature>
<feature type="transmembrane region" description="Helical" evidence="2">
    <location>
        <begin position="21"/>
        <end position="43"/>
    </location>
</feature>
<evidence type="ECO:0000313" key="3">
    <source>
        <dbReference type="EMBL" id="RYC73889.1"/>
    </source>
</evidence>
<accession>A0ABY0FKG7</accession>